<reference evidence="1 2" key="1">
    <citation type="submission" date="2015-01" db="EMBL/GenBank/DDBJ databases">
        <title>Lifestyle Evolution in Cyanobacterial Symbionts of Sponges.</title>
        <authorList>
            <person name="Burgsdorf I."/>
            <person name="Slaby B.M."/>
            <person name="Handley K.M."/>
            <person name="Haber M."/>
            <person name="Blom J."/>
            <person name="Marshall C.W."/>
            <person name="Gilbert J.A."/>
            <person name="Hentschel U."/>
            <person name="Steindler L."/>
        </authorList>
    </citation>
    <scope>NUCLEOTIDE SEQUENCE [LARGE SCALE GENOMIC DNA]</scope>
    <source>
        <strain evidence="1">142</strain>
    </source>
</reference>
<name>A0A6N3X598_9SYNE</name>
<dbReference type="EMBL" id="JXUO01000250">
    <property type="protein sequence ID" value="KKZ12387.1"/>
    <property type="molecule type" value="Genomic_DNA"/>
</dbReference>
<protein>
    <submittedName>
        <fullName evidence="1">Uncharacterized protein</fullName>
    </submittedName>
</protein>
<evidence type="ECO:0000313" key="1">
    <source>
        <dbReference type="EMBL" id="KKZ12387.1"/>
    </source>
</evidence>
<gene>
    <name evidence="1" type="ORF">TH68_07585</name>
</gene>
<dbReference type="AlphaFoldDB" id="A0A6N3X598"/>
<dbReference type="Proteomes" id="UP000035054">
    <property type="component" value="Unassembled WGS sequence"/>
</dbReference>
<organism evidence="1 2">
    <name type="scientific">Candidatus Synechococcus spongiarum 142</name>
    <dbReference type="NCBI Taxonomy" id="1608213"/>
    <lineage>
        <taxon>Bacteria</taxon>
        <taxon>Bacillati</taxon>
        <taxon>Cyanobacteriota</taxon>
        <taxon>Cyanophyceae</taxon>
        <taxon>Synechococcales</taxon>
        <taxon>Synechococcaceae</taxon>
        <taxon>Synechococcus</taxon>
    </lineage>
</organism>
<accession>A0A6N3X598</accession>
<sequence>MDTESNTSQATLIKQQEGVCKEDLRRVFDSTLCFGRMEKPIVSTMRLQRMRVMVGLWQTARQIHESKLNSSS</sequence>
<proteinExistence type="predicted"/>
<evidence type="ECO:0000313" key="2">
    <source>
        <dbReference type="Proteomes" id="UP000035054"/>
    </source>
</evidence>
<comment type="caution">
    <text evidence="1">The sequence shown here is derived from an EMBL/GenBank/DDBJ whole genome shotgun (WGS) entry which is preliminary data.</text>
</comment>